<name>A0A8S1QE37_9CILI</name>
<feature type="compositionally biased region" description="Acidic residues" evidence="1">
    <location>
        <begin position="58"/>
        <end position="69"/>
    </location>
</feature>
<dbReference type="GO" id="GO:0006270">
    <property type="term" value="P:DNA replication initiation"/>
    <property type="evidence" value="ECO:0007669"/>
    <property type="project" value="InterPro"/>
</dbReference>
<dbReference type="GO" id="GO:0005634">
    <property type="term" value="C:nucleus"/>
    <property type="evidence" value="ECO:0007669"/>
    <property type="project" value="InterPro"/>
</dbReference>
<feature type="compositionally biased region" description="Basic and acidic residues" evidence="1">
    <location>
        <begin position="79"/>
        <end position="88"/>
    </location>
</feature>
<dbReference type="Pfam" id="PF12619">
    <property type="entry name" value="MCM2_N"/>
    <property type="match status" value="1"/>
</dbReference>
<sequence length="101" mass="12057">MREYSYLRWNEFNEYQQNNTMSGRPRRPRRGQQEEEKKRSSDKEAQEDQVGVQSSEGTPDEEDSGEELINENMINDYKPMPEQDRYESEGIDDEEMHGDMD</sequence>
<dbReference type="EMBL" id="CAJJDN010000102">
    <property type="protein sequence ID" value="CAD8113181.1"/>
    <property type="molecule type" value="Genomic_DNA"/>
</dbReference>
<evidence type="ECO:0000313" key="3">
    <source>
        <dbReference type="Proteomes" id="UP000692954"/>
    </source>
</evidence>
<organism evidence="2 3">
    <name type="scientific">Paramecium sonneborni</name>
    <dbReference type="NCBI Taxonomy" id="65129"/>
    <lineage>
        <taxon>Eukaryota</taxon>
        <taxon>Sar</taxon>
        <taxon>Alveolata</taxon>
        <taxon>Ciliophora</taxon>
        <taxon>Intramacronucleata</taxon>
        <taxon>Oligohymenophorea</taxon>
        <taxon>Peniculida</taxon>
        <taxon>Parameciidae</taxon>
        <taxon>Paramecium</taxon>
    </lineage>
</organism>
<dbReference type="Proteomes" id="UP000692954">
    <property type="component" value="Unassembled WGS sequence"/>
</dbReference>
<evidence type="ECO:0000256" key="1">
    <source>
        <dbReference type="SAM" id="MobiDB-lite"/>
    </source>
</evidence>
<protein>
    <submittedName>
        <fullName evidence="2">Uncharacterized protein</fullName>
    </submittedName>
</protein>
<gene>
    <name evidence="2" type="ORF">PSON_ATCC_30995.1.T1020153</name>
</gene>
<dbReference type="AlphaFoldDB" id="A0A8S1QE37"/>
<comment type="caution">
    <text evidence="2">The sequence shown here is derived from an EMBL/GenBank/DDBJ whole genome shotgun (WGS) entry which is preliminary data.</text>
</comment>
<feature type="compositionally biased region" description="Basic and acidic residues" evidence="1">
    <location>
        <begin position="31"/>
        <end position="46"/>
    </location>
</feature>
<feature type="region of interest" description="Disordered" evidence="1">
    <location>
        <begin position="15"/>
        <end position="101"/>
    </location>
</feature>
<keyword evidence="3" id="KW-1185">Reference proteome</keyword>
<proteinExistence type="predicted"/>
<dbReference type="GO" id="GO:0005524">
    <property type="term" value="F:ATP binding"/>
    <property type="evidence" value="ECO:0007669"/>
    <property type="project" value="InterPro"/>
</dbReference>
<feature type="compositionally biased region" description="Acidic residues" evidence="1">
    <location>
        <begin position="89"/>
        <end position="101"/>
    </location>
</feature>
<dbReference type="GO" id="GO:0003677">
    <property type="term" value="F:DNA binding"/>
    <property type="evidence" value="ECO:0007669"/>
    <property type="project" value="InterPro"/>
</dbReference>
<dbReference type="GO" id="GO:0042555">
    <property type="term" value="C:MCM complex"/>
    <property type="evidence" value="ECO:0007669"/>
    <property type="project" value="InterPro"/>
</dbReference>
<evidence type="ECO:0000313" key="2">
    <source>
        <dbReference type="EMBL" id="CAD8113181.1"/>
    </source>
</evidence>
<dbReference type="InterPro" id="IPR008045">
    <property type="entry name" value="MCM2"/>
</dbReference>
<reference evidence="2" key="1">
    <citation type="submission" date="2021-01" db="EMBL/GenBank/DDBJ databases">
        <authorList>
            <consortium name="Genoscope - CEA"/>
            <person name="William W."/>
        </authorList>
    </citation>
    <scope>NUCLEOTIDE SEQUENCE</scope>
</reference>
<accession>A0A8S1QE37</accession>